<feature type="transmembrane region" description="Helical" evidence="1">
    <location>
        <begin position="150"/>
        <end position="173"/>
    </location>
</feature>
<feature type="non-terminal residue" evidence="2">
    <location>
        <position position="1"/>
    </location>
</feature>
<dbReference type="InterPro" id="IPR029151">
    <property type="entry name" value="Sensor-like_sf"/>
</dbReference>
<evidence type="ECO:0008006" key="4">
    <source>
        <dbReference type="Google" id="ProtNLM"/>
    </source>
</evidence>
<feature type="transmembrane region" description="Helical" evidence="1">
    <location>
        <begin position="231"/>
        <end position="251"/>
    </location>
</feature>
<reference evidence="2 3" key="1">
    <citation type="journal article" date="2017" name="Front. Microbiol.">
        <title>Comparative Genomic Analysis of the Class Epsilonproteobacteria and Proposed Reclassification to Epsilonbacteraeota (phyl. nov.).</title>
        <authorList>
            <person name="Waite D.W."/>
            <person name="Vanwonterghem I."/>
            <person name="Rinke C."/>
            <person name="Parks D.H."/>
            <person name="Zhang Y."/>
            <person name="Takai K."/>
            <person name="Sievert S.M."/>
            <person name="Simon J."/>
            <person name="Campbell B.J."/>
            <person name="Hanson T.E."/>
            <person name="Woyke T."/>
            <person name="Klotz M.G."/>
            <person name="Hugenholtz P."/>
        </authorList>
    </citation>
    <scope>NUCLEOTIDE SEQUENCE [LARGE SCALE GENOMIC DNA]</scope>
    <source>
        <strain evidence="2">UBA12443</strain>
    </source>
</reference>
<feature type="transmembrane region" description="Helical" evidence="1">
    <location>
        <begin position="263"/>
        <end position="284"/>
    </location>
</feature>
<sequence>GTQRMKQMMQIYRENRESVEGFLLSTISDTPHHDFDDEQVKQFFKRLPCLTDMYLMDEKGEQITPTWRRSGHDMSLKGTDRAYFINRIQFDDKGNYISNPYICANSGQPKVSVARKYPDGKIAVFDLDLVAVLGKMHLIESTRLISKLSIWVYGLLGGGLVLLSLFLGGYGLLGFAKALMSSGDETLQYVFKSIIGITLAIAIYDLAKTILEQEVFYRSLTLEEGSEYKTLTKFLTSIIIALSIESLMVVFKVAINDITNMHFAFYLISGVGILIISMAVLNYVSHKNKSLI</sequence>
<comment type="caution">
    <text evidence="2">The sequence shown here is derived from an EMBL/GenBank/DDBJ whole genome shotgun (WGS) entry which is preliminary data.</text>
</comment>
<dbReference type="Gene3D" id="3.30.450.20">
    <property type="entry name" value="PAS domain"/>
    <property type="match status" value="1"/>
</dbReference>
<keyword evidence="1" id="KW-0472">Membrane</keyword>
<dbReference type="Proteomes" id="UP000228859">
    <property type="component" value="Unassembled WGS sequence"/>
</dbReference>
<dbReference type="AlphaFoldDB" id="A0A2D3WHK0"/>
<feature type="transmembrane region" description="Helical" evidence="1">
    <location>
        <begin position="193"/>
        <end position="211"/>
    </location>
</feature>
<evidence type="ECO:0000313" key="3">
    <source>
        <dbReference type="Proteomes" id="UP000228859"/>
    </source>
</evidence>
<evidence type="ECO:0000313" key="2">
    <source>
        <dbReference type="EMBL" id="DAB38540.1"/>
    </source>
</evidence>
<keyword evidence="1" id="KW-0812">Transmembrane</keyword>
<proteinExistence type="predicted"/>
<organism evidence="2 3">
    <name type="scientific">Sulfuricurvum kujiense</name>
    <dbReference type="NCBI Taxonomy" id="148813"/>
    <lineage>
        <taxon>Bacteria</taxon>
        <taxon>Pseudomonadati</taxon>
        <taxon>Campylobacterota</taxon>
        <taxon>Epsilonproteobacteria</taxon>
        <taxon>Campylobacterales</taxon>
        <taxon>Sulfurimonadaceae</taxon>
        <taxon>Sulfuricurvum</taxon>
    </lineage>
</organism>
<evidence type="ECO:0000256" key="1">
    <source>
        <dbReference type="SAM" id="Phobius"/>
    </source>
</evidence>
<accession>A0A2D3WHK0</accession>
<dbReference type="RefSeq" id="WP_303662958.1">
    <property type="nucleotide sequence ID" value="NZ_DLUI01000075.1"/>
</dbReference>
<protein>
    <recommendedName>
        <fullName evidence="4">General glycosylation pathway protein</fullName>
    </recommendedName>
</protein>
<dbReference type="EMBL" id="DLUI01000075">
    <property type="protein sequence ID" value="DAB38540.1"/>
    <property type="molecule type" value="Genomic_DNA"/>
</dbReference>
<dbReference type="CDD" id="cd18773">
    <property type="entry name" value="PDC1_HK_sensor"/>
    <property type="match status" value="1"/>
</dbReference>
<gene>
    <name evidence="2" type="ORF">CFH83_05405</name>
</gene>
<name>A0A2D3WHK0_9BACT</name>
<dbReference type="SUPFAM" id="SSF103190">
    <property type="entry name" value="Sensory domain-like"/>
    <property type="match status" value="1"/>
</dbReference>
<keyword evidence="1" id="KW-1133">Transmembrane helix</keyword>